<evidence type="ECO:0000313" key="6">
    <source>
        <dbReference type="EMBL" id="MFD1538713.1"/>
    </source>
</evidence>
<dbReference type="InterPro" id="IPR036271">
    <property type="entry name" value="Tet_transcr_reg_TetR-rel_C_sf"/>
</dbReference>
<evidence type="ECO:0000313" key="7">
    <source>
        <dbReference type="Proteomes" id="UP001597097"/>
    </source>
</evidence>
<dbReference type="PANTHER" id="PTHR30055:SF148">
    <property type="entry name" value="TETR-FAMILY TRANSCRIPTIONAL REGULATOR"/>
    <property type="match status" value="1"/>
</dbReference>
<dbReference type="InterPro" id="IPR009057">
    <property type="entry name" value="Homeodomain-like_sf"/>
</dbReference>
<dbReference type="Gene3D" id="1.10.10.60">
    <property type="entry name" value="Homeodomain-like"/>
    <property type="match status" value="1"/>
</dbReference>
<keyword evidence="7" id="KW-1185">Reference proteome</keyword>
<dbReference type="Gene3D" id="1.10.357.10">
    <property type="entry name" value="Tetracycline Repressor, domain 2"/>
    <property type="match status" value="1"/>
</dbReference>
<feature type="DNA-binding region" description="H-T-H motif" evidence="4">
    <location>
        <begin position="33"/>
        <end position="52"/>
    </location>
</feature>
<dbReference type="InterPro" id="IPR001647">
    <property type="entry name" value="HTH_TetR"/>
</dbReference>
<dbReference type="EMBL" id="JBHUCM010000014">
    <property type="protein sequence ID" value="MFD1538713.1"/>
    <property type="molecule type" value="Genomic_DNA"/>
</dbReference>
<dbReference type="PANTHER" id="PTHR30055">
    <property type="entry name" value="HTH-TYPE TRANSCRIPTIONAL REGULATOR RUTR"/>
    <property type="match status" value="1"/>
</dbReference>
<gene>
    <name evidence="6" type="ORF">ACFSJ0_16780</name>
</gene>
<dbReference type="Pfam" id="PF16859">
    <property type="entry name" value="TetR_C_11"/>
    <property type="match status" value="1"/>
</dbReference>
<keyword evidence="2 4" id="KW-0238">DNA-binding</keyword>
<evidence type="ECO:0000256" key="3">
    <source>
        <dbReference type="ARBA" id="ARBA00023163"/>
    </source>
</evidence>
<dbReference type="SUPFAM" id="SSF46689">
    <property type="entry name" value="Homeodomain-like"/>
    <property type="match status" value="1"/>
</dbReference>
<evidence type="ECO:0000256" key="1">
    <source>
        <dbReference type="ARBA" id="ARBA00023015"/>
    </source>
</evidence>
<evidence type="ECO:0000259" key="5">
    <source>
        <dbReference type="PROSITE" id="PS50977"/>
    </source>
</evidence>
<evidence type="ECO:0000256" key="2">
    <source>
        <dbReference type="ARBA" id="ARBA00023125"/>
    </source>
</evidence>
<reference evidence="7" key="1">
    <citation type="journal article" date="2019" name="Int. J. Syst. Evol. Microbiol.">
        <title>The Global Catalogue of Microorganisms (GCM) 10K type strain sequencing project: providing services to taxonomists for standard genome sequencing and annotation.</title>
        <authorList>
            <consortium name="The Broad Institute Genomics Platform"/>
            <consortium name="The Broad Institute Genome Sequencing Center for Infectious Disease"/>
            <person name="Wu L."/>
            <person name="Ma J."/>
        </authorList>
    </citation>
    <scope>NUCLEOTIDE SEQUENCE [LARGE SCALE GENOMIC DNA]</scope>
    <source>
        <strain evidence="7">CGMCC 1.15399</strain>
    </source>
</reference>
<feature type="domain" description="HTH tetR-type" evidence="5">
    <location>
        <begin position="10"/>
        <end position="70"/>
    </location>
</feature>
<comment type="caution">
    <text evidence="6">The sequence shown here is derived from an EMBL/GenBank/DDBJ whole genome shotgun (WGS) entry which is preliminary data.</text>
</comment>
<organism evidence="6 7">
    <name type="scientific">Nonomuraea guangzhouensis</name>
    <dbReference type="NCBI Taxonomy" id="1291555"/>
    <lineage>
        <taxon>Bacteria</taxon>
        <taxon>Bacillati</taxon>
        <taxon>Actinomycetota</taxon>
        <taxon>Actinomycetes</taxon>
        <taxon>Streptosporangiales</taxon>
        <taxon>Streptosporangiaceae</taxon>
        <taxon>Nonomuraea</taxon>
    </lineage>
</organism>
<dbReference type="Proteomes" id="UP001597097">
    <property type="component" value="Unassembled WGS sequence"/>
</dbReference>
<sequence length="195" mass="21265">MTHTPHRRGADRTEAIMRTTLELGQEIGYAKLSIEAVAARAGAGKHTIYRRWSSKGALLLDSLLSLNEPGLDYPNSGDIVADLRAQIYTAVDLLARPPFGPLFQALIGEAQHDPQVAAALNERFITPQADKTVARLKAARDQGQLSSGFDLDLAMAILSGPLYFQLLITQEPLTHEYVDRILHALFAGMGPQPQP</sequence>
<protein>
    <submittedName>
        <fullName evidence="6">TetR/AcrR family transcriptional regulator</fullName>
    </submittedName>
</protein>
<name>A0ABW4G8A5_9ACTN</name>
<accession>A0ABW4G8A5</accession>
<keyword evidence="1" id="KW-0805">Transcription regulation</keyword>
<dbReference type="SUPFAM" id="SSF48498">
    <property type="entry name" value="Tetracyclin repressor-like, C-terminal domain"/>
    <property type="match status" value="1"/>
</dbReference>
<evidence type="ECO:0000256" key="4">
    <source>
        <dbReference type="PROSITE-ProRule" id="PRU00335"/>
    </source>
</evidence>
<dbReference type="InterPro" id="IPR050109">
    <property type="entry name" value="HTH-type_TetR-like_transc_reg"/>
</dbReference>
<dbReference type="RefSeq" id="WP_246651460.1">
    <property type="nucleotide sequence ID" value="NZ_JAHKRM010000009.1"/>
</dbReference>
<dbReference type="PROSITE" id="PS50977">
    <property type="entry name" value="HTH_TETR_2"/>
    <property type="match status" value="1"/>
</dbReference>
<dbReference type="InterPro" id="IPR011075">
    <property type="entry name" value="TetR_C"/>
</dbReference>
<proteinExistence type="predicted"/>
<keyword evidence="3" id="KW-0804">Transcription</keyword>
<dbReference type="Pfam" id="PF00440">
    <property type="entry name" value="TetR_N"/>
    <property type="match status" value="1"/>
</dbReference>